<evidence type="ECO:0000313" key="3">
    <source>
        <dbReference type="Proteomes" id="UP001155820"/>
    </source>
</evidence>
<dbReference type="AlphaFoldDB" id="A0AA44EKD8"/>
<name>A0AA44EKD8_9HYPH</name>
<evidence type="ECO:0000313" key="2">
    <source>
        <dbReference type="EMBL" id="NRF19707.1"/>
    </source>
</evidence>
<dbReference type="RefSeq" id="WP_172873624.1">
    <property type="nucleotide sequence ID" value="NZ_JABRWL010000005.1"/>
</dbReference>
<sequence>MPQTTDLPPLPKSSPGRNKYSYKPQWGVILVCESESDQAKLYDALSAIRACKIKVVVT</sequence>
<accession>A0AA44EKD8</accession>
<evidence type="ECO:0000256" key="1">
    <source>
        <dbReference type="SAM" id="MobiDB-lite"/>
    </source>
</evidence>
<dbReference type="EMBL" id="JABRWM010000006">
    <property type="protein sequence ID" value="NRF19707.1"/>
    <property type="molecule type" value="Genomic_DNA"/>
</dbReference>
<dbReference type="Proteomes" id="UP001155820">
    <property type="component" value="Unassembled WGS sequence"/>
</dbReference>
<comment type="caution">
    <text evidence="2">The sequence shown here is derived from an EMBL/GenBank/DDBJ whole genome shotgun (WGS) entry which is preliminary data.</text>
</comment>
<reference evidence="2" key="1">
    <citation type="submission" date="2019-07" db="EMBL/GenBank/DDBJ databases">
        <title>FDA dAtabase for Regulatory Grade micrObial Sequences (FDA-ARGOS): Supporting development and validation of Infectious Disease Dx tests.</title>
        <authorList>
            <person name="Bachman M."/>
            <person name="Young C."/>
            <person name="Tallon L."/>
            <person name="Sadzewicz L."/>
            <person name="Vavikolanu K."/>
            <person name="Mehta A."/>
            <person name="Aluvathingal J."/>
            <person name="Nadendla S."/>
            <person name="Nandy P."/>
            <person name="Geyer C."/>
            <person name="Yan Y."/>
            <person name="Sichtig H."/>
        </authorList>
    </citation>
    <scope>NUCLEOTIDE SEQUENCE</scope>
    <source>
        <strain evidence="2">FDAARGOS_618</strain>
    </source>
</reference>
<protein>
    <submittedName>
        <fullName evidence="2">Uncharacterized protein</fullName>
    </submittedName>
</protein>
<organism evidence="2 3">
    <name type="scientific">Agrobacterium pusense</name>
    <dbReference type="NCBI Taxonomy" id="648995"/>
    <lineage>
        <taxon>Bacteria</taxon>
        <taxon>Pseudomonadati</taxon>
        <taxon>Pseudomonadota</taxon>
        <taxon>Alphaproteobacteria</taxon>
        <taxon>Hyphomicrobiales</taxon>
        <taxon>Rhizobiaceae</taxon>
        <taxon>Rhizobium/Agrobacterium group</taxon>
        <taxon>Agrobacterium</taxon>
    </lineage>
</organism>
<proteinExistence type="predicted"/>
<keyword evidence="3" id="KW-1185">Reference proteome</keyword>
<feature type="region of interest" description="Disordered" evidence="1">
    <location>
        <begin position="1"/>
        <end position="20"/>
    </location>
</feature>
<gene>
    <name evidence="2" type="ORF">FOB26_11620</name>
</gene>